<dbReference type="EMBL" id="MK105855">
    <property type="protein sequence ID" value="AZF88639.1"/>
    <property type="molecule type" value="Genomic_DNA"/>
</dbReference>
<evidence type="ECO:0000313" key="2">
    <source>
        <dbReference type="Proteomes" id="UP000279721"/>
    </source>
</evidence>
<dbReference type="Proteomes" id="UP000279721">
    <property type="component" value="Segment"/>
</dbReference>
<organism evidence="1 2">
    <name type="scientific">Escherichia phage Skarpretter</name>
    <dbReference type="NCBI Taxonomy" id="2488654"/>
    <lineage>
        <taxon>Viruses</taxon>
        <taxon>Duplodnaviria</taxon>
        <taxon>Heunggongvirae</taxon>
        <taxon>Uroviricota</taxon>
        <taxon>Caudoviricetes</taxon>
        <taxon>Skarprettervirus</taxon>
        <taxon>Skarprettervirus skarpretter</taxon>
    </lineage>
</organism>
<protein>
    <submittedName>
        <fullName evidence="1">Uncharacterized protein</fullName>
    </submittedName>
</protein>
<dbReference type="RefSeq" id="YP_009816872.1">
    <property type="nucleotide sequence ID" value="NC_048112.1"/>
</dbReference>
<dbReference type="KEGG" id="vg:55008184"/>
<evidence type="ECO:0000313" key="1">
    <source>
        <dbReference type="EMBL" id="AZF88639.1"/>
    </source>
</evidence>
<name>A0A3G8F5E2_9CAUD</name>
<accession>A0A3G8F5E2</accession>
<sequence length="82" mass="9538">MATAKRSTGAHVQWLTFKYMVVGFMLAKGEFKRVEDAADFADSLDMSYEQDYKPRPQSEWAAMLEKDYVELKLSEAKNENRH</sequence>
<proteinExistence type="predicted"/>
<reference evidence="2" key="1">
    <citation type="submission" date="2018-10" db="EMBL/GenBank/DDBJ databases">
        <authorList>
            <person name="Olsen N.S."/>
            <person name="Kot W."/>
            <person name="Hansen L.H."/>
        </authorList>
    </citation>
    <scope>NUCLEOTIDE SEQUENCE [LARGE SCALE GENOMIC DNA]</scope>
</reference>
<keyword evidence="2" id="KW-1185">Reference proteome</keyword>
<dbReference type="GeneID" id="55008184"/>